<evidence type="ECO:0000313" key="2">
    <source>
        <dbReference type="Proteomes" id="UP000828941"/>
    </source>
</evidence>
<proteinExistence type="predicted"/>
<comment type="caution">
    <text evidence="1">The sequence shown here is derived from an EMBL/GenBank/DDBJ whole genome shotgun (WGS) entry which is preliminary data.</text>
</comment>
<dbReference type="EMBL" id="CM039439">
    <property type="protein sequence ID" value="KAI4297553.1"/>
    <property type="molecule type" value="Genomic_DNA"/>
</dbReference>
<organism evidence="1 2">
    <name type="scientific">Bauhinia variegata</name>
    <name type="common">Purple orchid tree</name>
    <name type="synonym">Phanera variegata</name>
    <dbReference type="NCBI Taxonomy" id="167791"/>
    <lineage>
        <taxon>Eukaryota</taxon>
        <taxon>Viridiplantae</taxon>
        <taxon>Streptophyta</taxon>
        <taxon>Embryophyta</taxon>
        <taxon>Tracheophyta</taxon>
        <taxon>Spermatophyta</taxon>
        <taxon>Magnoliopsida</taxon>
        <taxon>eudicotyledons</taxon>
        <taxon>Gunneridae</taxon>
        <taxon>Pentapetalae</taxon>
        <taxon>rosids</taxon>
        <taxon>fabids</taxon>
        <taxon>Fabales</taxon>
        <taxon>Fabaceae</taxon>
        <taxon>Cercidoideae</taxon>
        <taxon>Cercideae</taxon>
        <taxon>Bauhiniinae</taxon>
        <taxon>Bauhinia</taxon>
    </lineage>
</organism>
<reference evidence="1 2" key="1">
    <citation type="journal article" date="2022" name="DNA Res.">
        <title>Chromosomal-level genome assembly of the orchid tree Bauhinia variegata (Leguminosae; Cercidoideae) supports the allotetraploid origin hypothesis of Bauhinia.</title>
        <authorList>
            <person name="Zhong Y."/>
            <person name="Chen Y."/>
            <person name="Zheng D."/>
            <person name="Pang J."/>
            <person name="Liu Y."/>
            <person name="Luo S."/>
            <person name="Meng S."/>
            <person name="Qian L."/>
            <person name="Wei D."/>
            <person name="Dai S."/>
            <person name="Zhou R."/>
        </authorList>
    </citation>
    <scope>NUCLEOTIDE SEQUENCE [LARGE SCALE GENOMIC DNA]</scope>
    <source>
        <strain evidence="1">BV-YZ2020</strain>
    </source>
</reference>
<keyword evidence="2" id="KW-1185">Reference proteome</keyword>
<sequence>MKHITNLFGVSEQELAKEGPEMNGETCIWPMYFVKQCMKKFAAKNKWTELRDLIIATIFGFVLFSTYKNSICHKALDVYFKMMNEGRNPIPTILTDTFIALNQCRRSGKGKHKCCYQLFFLEKKASMKLSRQQWLTKFGEVNSGNVYWHIPCTFRCGIVVSCGNFSFIPLFRTRGYISYSPLMVFQQYKMR</sequence>
<gene>
    <name evidence="1" type="ORF">L6164_037438</name>
</gene>
<name>A0ACB9KK39_BAUVA</name>
<accession>A0ACB9KK39</accession>
<evidence type="ECO:0000313" key="1">
    <source>
        <dbReference type="EMBL" id="KAI4297553.1"/>
    </source>
</evidence>
<dbReference type="Proteomes" id="UP000828941">
    <property type="component" value="Chromosome 14"/>
</dbReference>
<protein>
    <submittedName>
        <fullName evidence="1">Uncharacterized protein</fullName>
    </submittedName>
</protein>